<proteinExistence type="predicted"/>
<dbReference type="Proteomes" id="UP000651208">
    <property type="component" value="Unassembled WGS sequence"/>
</dbReference>
<gene>
    <name evidence="2" type="ORF">FcAc13_03940</name>
</gene>
<accession>A0ABR7QW57</accession>
<feature type="chain" id="PRO_5046894852" description="Lipoprotein" evidence="1">
    <location>
        <begin position="19"/>
        <end position="167"/>
    </location>
</feature>
<dbReference type="EMBL" id="JABURY010000008">
    <property type="protein sequence ID" value="MBC9130457.1"/>
    <property type="molecule type" value="Genomic_DNA"/>
</dbReference>
<keyword evidence="3" id="KW-1185">Reference proteome</keyword>
<name>A0ABR7QW57_9GAMM</name>
<evidence type="ECO:0000313" key="3">
    <source>
        <dbReference type="Proteomes" id="UP000651208"/>
    </source>
</evidence>
<dbReference type="PROSITE" id="PS51257">
    <property type="entry name" value="PROKAR_LIPOPROTEIN"/>
    <property type="match status" value="1"/>
</dbReference>
<comment type="caution">
    <text evidence="2">The sequence shown here is derived from an EMBL/GenBank/DDBJ whole genome shotgun (WGS) entry which is preliminary data.</text>
</comment>
<evidence type="ECO:0000256" key="1">
    <source>
        <dbReference type="SAM" id="SignalP"/>
    </source>
</evidence>
<protein>
    <recommendedName>
        <fullName evidence="4">Lipoprotein</fullName>
    </recommendedName>
</protein>
<sequence length="167" mass="19458">MRYLISILLALLITACSASDNDYDNFIGFWVEGTPQFRSVATRANIVEINKQGDSFFINENYVYGDGNTIPMKKLTESQDLINGLSYNSEMLLGISNRVKFHDDEGYSSIGIFNTVFYRISKEEAEQIKNAVEECDEIERNRFFIPKEQNEKYKQRAKELPYCRIFW</sequence>
<organism evidence="2 3">
    <name type="scientific">Frischella japonica</name>
    <dbReference type="NCBI Taxonomy" id="2741544"/>
    <lineage>
        <taxon>Bacteria</taxon>
        <taxon>Pseudomonadati</taxon>
        <taxon>Pseudomonadota</taxon>
        <taxon>Gammaproteobacteria</taxon>
        <taxon>Orbales</taxon>
        <taxon>Orbaceae</taxon>
        <taxon>Frischella</taxon>
    </lineage>
</organism>
<reference evidence="2 3" key="1">
    <citation type="submission" date="2020-06" db="EMBL/GenBank/DDBJ databases">
        <title>Frischella cerana isolated from Apis cerana gut homogenate.</title>
        <authorList>
            <person name="Wolter L.A."/>
            <person name="Suenami S."/>
            <person name="Miyazaki R."/>
        </authorList>
    </citation>
    <scope>NUCLEOTIDE SEQUENCE [LARGE SCALE GENOMIC DNA]</scope>
    <source>
        <strain evidence="2 3">Ac13</strain>
    </source>
</reference>
<dbReference type="RefSeq" id="WP_187754907.1">
    <property type="nucleotide sequence ID" value="NZ_JABURY010000008.1"/>
</dbReference>
<evidence type="ECO:0000313" key="2">
    <source>
        <dbReference type="EMBL" id="MBC9130457.1"/>
    </source>
</evidence>
<feature type="signal peptide" evidence="1">
    <location>
        <begin position="1"/>
        <end position="18"/>
    </location>
</feature>
<evidence type="ECO:0008006" key="4">
    <source>
        <dbReference type="Google" id="ProtNLM"/>
    </source>
</evidence>
<keyword evidence="1" id="KW-0732">Signal</keyword>